<protein>
    <submittedName>
        <fullName evidence="3">Peptidoglycan-binding protein</fullName>
    </submittedName>
</protein>
<keyword evidence="1" id="KW-0732">Signal</keyword>
<name>A0AAC9PY02_9FLAO</name>
<feature type="signal peptide" evidence="1">
    <location>
        <begin position="1"/>
        <end position="21"/>
    </location>
</feature>
<dbReference type="Gene3D" id="3.10.350.10">
    <property type="entry name" value="LysM domain"/>
    <property type="match status" value="3"/>
</dbReference>
<dbReference type="SUPFAM" id="SSF53822">
    <property type="entry name" value="Periplasmic binding protein-like I"/>
    <property type="match status" value="1"/>
</dbReference>
<gene>
    <name evidence="3" type="ORF">BWR22_06105</name>
</gene>
<dbReference type="AlphaFoldDB" id="A0AAC9PY02"/>
<dbReference type="InterPro" id="IPR028082">
    <property type="entry name" value="Peripla_BP_I"/>
</dbReference>
<dbReference type="PANTHER" id="PTHR33734">
    <property type="entry name" value="LYSM DOMAIN-CONTAINING GPI-ANCHORED PROTEIN 2"/>
    <property type="match status" value="1"/>
</dbReference>
<evidence type="ECO:0000256" key="1">
    <source>
        <dbReference type="SAM" id="SignalP"/>
    </source>
</evidence>
<dbReference type="SMART" id="SM00257">
    <property type="entry name" value="LysM"/>
    <property type="match status" value="4"/>
</dbReference>
<dbReference type="CDD" id="cd06268">
    <property type="entry name" value="PBP1_ABC_transporter_LIVBP-like"/>
    <property type="match status" value="1"/>
</dbReference>
<keyword evidence="4" id="KW-1185">Reference proteome</keyword>
<dbReference type="InterPro" id="IPR018392">
    <property type="entry name" value="LysM"/>
</dbReference>
<dbReference type="EMBL" id="CP019352">
    <property type="protein sequence ID" value="APY01480.1"/>
    <property type="molecule type" value="Genomic_DNA"/>
</dbReference>
<feature type="chain" id="PRO_5042232649" evidence="1">
    <location>
        <begin position="22"/>
        <end position="654"/>
    </location>
</feature>
<proteinExistence type="predicted"/>
<dbReference type="Gene3D" id="3.40.50.2300">
    <property type="match status" value="2"/>
</dbReference>
<feature type="domain" description="LysM" evidence="2">
    <location>
        <begin position="157"/>
        <end position="200"/>
    </location>
</feature>
<dbReference type="SUPFAM" id="SSF54106">
    <property type="entry name" value="LysM domain"/>
    <property type="match status" value="3"/>
</dbReference>
<feature type="domain" description="LysM" evidence="2">
    <location>
        <begin position="98"/>
        <end position="142"/>
    </location>
</feature>
<organism evidence="3 4">
    <name type="scientific">Lacinutrix venerupis</name>
    <dbReference type="NCBI Taxonomy" id="1486034"/>
    <lineage>
        <taxon>Bacteria</taxon>
        <taxon>Pseudomonadati</taxon>
        <taxon>Bacteroidota</taxon>
        <taxon>Flavobacteriia</taxon>
        <taxon>Flavobacteriales</taxon>
        <taxon>Flavobacteriaceae</taxon>
        <taxon>Lacinutrix</taxon>
    </lineage>
</organism>
<reference evidence="3 4" key="1">
    <citation type="submission" date="2017-01" db="EMBL/GenBank/DDBJ databases">
        <title>Complete genome of Lacinutrix venerupis DOK2-8 isolated from seawater in Dokdo.</title>
        <authorList>
            <person name="Chi W.-J."/>
            <person name="Kim J.H."/>
        </authorList>
    </citation>
    <scope>NUCLEOTIDE SEQUENCE [LARGE SCALE GENOMIC DNA]</scope>
    <source>
        <strain evidence="3 4">DOK2-8</strain>
    </source>
</reference>
<dbReference type="GO" id="GO:0008932">
    <property type="term" value="F:lytic endotransglycosylase activity"/>
    <property type="evidence" value="ECO:0007669"/>
    <property type="project" value="TreeGrafter"/>
</dbReference>
<dbReference type="InterPro" id="IPR036779">
    <property type="entry name" value="LysM_dom_sf"/>
</dbReference>
<evidence type="ECO:0000313" key="3">
    <source>
        <dbReference type="EMBL" id="APY01480.1"/>
    </source>
</evidence>
<dbReference type="CDD" id="cd00118">
    <property type="entry name" value="LysM"/>
    <property type="match status" value="3"/>
</dbReference>
<dbReference type="PROSITE" id="PS51782">
    <property type="entry name" value="LYSM"/>
    <property type="match status" value="3"/>
</dbReference>
<dbReference type="PANTHER" id="PTHR33734:SF22">
    <property type="entry name" value="MEMBRANE-BOUND LYTIC MUREIN TRANSGLYCOSYLASE D"/>
    <property type="match status" value="1"/>
</dbReference>
<evidence type="ECO:0000313" key="4">
    <source>
        <dbReference type="Proteomes" id="UP000187506"/>
    </source>
</evidence>
<dbReference type="RefSeq" id="WP_076734382.1">
    <property type="nucleotide sequence ID" value="NZ_CP019352.1"/>
</dbReference>
<evidence type="ECO:0000259" key="2">
    <source>
        <dbReference type="PROSITE" id="PS51782"/>
    </source>
</evidence>
<sequence>MKKIIYILSLLLFFTCASVNAQKYNTHRVKSGETLETIAKDYKVSTTDILKLNPDAKEKLRPNAILIIPNESSEAVTSVAPVQTAQDTIVEKTFDHYIKHKTKRKETLFSISKEYNVEIEDIKKHNTFLYANNLRKGDKLQIPVFKTVTKYIKSKNATYVVQPKEGKWRIAYKYGITVQELEALNPNMPSMLKPGQTINVPNLESNKVKTFDEQYSYYKVLPKEGFYRLKVKLGLEQADLERLNPELTTTGLKEGMILKVPLDTIANNTTIDNSQSNGIDNVSEIVQLSNNVTDSSTKNIAVMLPFTLNKINTDSVFDSKSKIKNDRTLGVTLDFYSGVLIALDSVKRLGVNLKVDVYDTQNRLSEVSSIIRNNDFSNTHAVIGPLLPNNFNTAASALEQDNIPIISPVVKTVNIGRNVFQSRPNDADLKSKIIDYFKADSTAQIIIVSDLKRKASSTNLKNKFANAKLVNSRLDKKTQKDEYFVVEQDLVSVIKPGNNVVFLETDNAGFVSNVSSLLNGLQVEGTKITLATTNENKAFEHDEVDNYHLSNLNFTYPSISKMLNSETNNSFVKEYKEKYNISPNAYAIRGFDLTMDVVLRLATSQDLYQSVEDAPMTSYIENKFAYKKKLFGGYYNESVYLVQYKDLVIEEVKQ</sequence>
<accession>A0AAC9PY02</accession>
<dbReference type="KEGG" id="lvn:BWR22_06105"/>
<dbReference type="Proteomes" id="UP000187506">
    <property type="component" value="Chromosome"/>
</dbReference>
<feature type="domain" description="LysM" evidence="2">
    <location>
        <begin position="25"/>
        <end position="68"/>
    </location>
</feature>
<dbReference type="Pfam" id="PF01476">
    <property type="entry name" value="LysM"/>
    <property type="match status" value="3"/>
</dbReference>